<dbReference type="NCBIfam" id="TIGR00292">
    <property type="entry name" value="sulfide-dependent adenosine diphosphate thiazole synthase"/>
    <property type="match status" value="1"/>
</dbReference>
<comment type="cofactor">
    <cofactor evidence="6">
        <name>Fe cation</name>
        <dbReference type="ChEBI" id="CHEBI:24875"/>
    </cofactor>
    <text evidence="6">Binds 1 Fe cation per subunit.</text>
</comment>
<feature type="binding site" evidence="6">
    <location>
        <position position="217"/>
    </location>
    <ligand>
        <name>substrate</name>
    </ligand>
</feature>
<dbReference type="GO" id="GO:0009570">
    <property type="term" value="C:chloroplast stroma"/>
    <property type="evidence" value="ECO:0007669"/>
    <property type="project" value="UniProtKB-UniRule"/>
</dbReference>
<proteinExistence type="inferred from homology"/>
<feature type="binding site" evidence="6">
    <location>
        <position position="181"/>
    </location>
    <ligand>
        <name>substrate</name>
    </ligand>
</feature>
<evidence type="ECO:0000256" key="1">
    <source>
        <dbReference type="ARBA" id="ARBA00022679"/>
    </source>
</evidence>
<keyword evidence="6" id="KW-0150">Chloroplast</keyword>
<dbReference type="InterPro" id="IPR027495">
    <property type="entry name" value="Sti35"/>
</dbReference>
<accession>A0A2P6TVZ7</accession>
<reference evidence="7 8" key="1">
    <citation type="journal article" date="2018" name="Plant J.">
        <title>Genome sequences of Chlorella sorokiniana UTEX 1602 and Micractinium conductrix SAG 241.80: implications to maltose excretion by a green alga.</title>
        <authorList>
            <person name="Arriola M.B."/>
            <person name="Velmurugan N."/>
            <person name="Zhang Y."/>
            <person name="Plunkett M.H."/>
            <person name="Hondzo H."/>
            <person name="Barney B.M."/>
        </authorList>
    </citation>
    <scope>NUCLEOTIDE SEQUENCE [LARGE SCALE GENOMIC DNA]</scope>
    <source>
        <strain evidence="8">UTEX 1602</strain>
    </source>
</reference>
<dbReference type="GO" id="GO:0005829">
    <property type="term" value="C:cytosol"/>
    <property type="evidence" value="ECO:0007669"/>
    <property type="project" value="UniProtKB-UniRule"/>
</dbReference>
<evidence type="ECO:0000256" key="4">
    <source>
        <dbReference type="ARBA" id="ARBA00023004"/>
    </source>
</evidence>
<dbReference type="GO" id="GO:0005506">
    <property type="term" value="F:iron ion binding"/>
    <property type="evidence" value="ECO:0007669"/>
    <property type="project" value="UniProtKB-UniRule"/>
</dbReference>
<name>A0A2P6TVZ7_CHLSO</name>
<evidence type="ECO:0000256" key="5">
    <source>
        <dbReference type="ARBA" id="ARBA00023027"/>
    </source>
</evidence>
<keyword evidence="3 6" id="KW-0784">Thiamine biosynthesis</keyword>
<dbReference type="Gene3D" id="6.10.250.2840">
    <property type="match status" value="1"/>
</dbReference>
<feature type="binding site" evidence="6">
    <location>
        <begin position="294"/>
        <end position="296"/>
    </location>
    <ligand>
        <name>substrate</name>
    </ligand>
</feature>
<dbReference type="GO" id="GO:0052837">
    <property type="term" value="P:thiazole biosynthetic process"/>
    <property type="evidence" value="ECO:0007669"/>
    <property type="project" value="UniProtKB-UniRule"/>
</dbReference>
<dbReference type="OrthoDB" id="410463at2759"/>
<dbReference type="SUPFAM" id="SSF51905">
    <property type="entry name" value="FAD/NAD(P)-binding domain"/>
    <property type="match status" value="1"/>
</dbReference>
<feature type="binding site" evidence="6">
    <location>
        <position position="284"/>
    </location>
    <ligand>
        <name>substrate</name>
    </ligand>
</feature>
<keyword evidence="8" id="KW-1185">Reference proteome</keyword>
<dbReference type="GO" id="GO:0009228">
    <property type="term" value="P:thiamine biosynthetic process"/>
    <property type="evidence" value="ECO:0007669"/>
    <property type="project" value="UniProtKB-UniRule"/>
</dbReference>
<feature type="binding site" evidence="6">
    <location>
        <position position="232"/>
    </location>
    <ligand>
        <name>substrate</name>
    </ligand>
</feature>
<dbReference type="PANTHER" id="PTHR43422">
    <property type="entry name" value="THIAMINE THIAZOLE SYNTHASE"/>
    <property type="match status" value="1"/>
</dbReference>
<feature type="modified residue" description="2,3-didehydroalanine (Cys)" evidence="6">
    <location>
        <position position="215"/>
    </location>
</feature>
<dbReference type="Pfam" id="PF01946">
    <property type="entry name" value="Thi4"/>
    <property type="match status" value="1"/>
</dbReference>
<evidence type="ECO:0000256" key="6">
    <source>
        <dbReference type="HAMAP-Rule" id="MF_03158"/>
    </source>
</evidence>
<keyword evidence="5 6" id="KW-0520">NAD</keyword>
<dbReference type="PANTHER" id="PTHR43422:SF3">
    <property type="entry name" value="THIAMINE THIAZOLE SYNTHASE"/>
    <property type="match status" value="1"/>
</dbReference>
<evidence type="ECO:0000256" key="3">
    <source>
        <dbReference type="ARBA" id="ARBA00022977"/>
    </source>
</evidence>
<keyword evidence="4 6" id="KW-0408">Iron</keyword>
<comment type="subunit">
    <text evidence="6">Homooctamer.</text>
</comment>
<dbReference type="InterPro" id="IPR036188">
    <property type="entry name" value="FAD/NAD-bd_sf"/>
</dbReference>
<comment type="caution">
    <text evidence="7">The sequence shown here is derived from an EMBL/GenBank/DDBJ whole genome shotgun (WGS) entry which is preliminary data.</text>
</comment>
<dbReference type="EC" id="2.4.2.60" evidence="6"/>
<dbReference type="GO" id="GO:0160205">
    <property type="term" value="F:cysteine-dependent adenosine diphosphate thiazole synthase activity"/>
    <property type="evidence" value="ECO:0007669"/>
    <property type="project" value="UniProtKB-EC"/>
</dbReference>
<sequence length="339" mass="36063">MASVIAASSFAGQAVRAAPRSAAARSARRTAVAPRAMLETQRMATSFDGFKFEPIRESQISRAMTARYMTDMHEHAEVDIVIVGAGSAGLAAAYELSKHPDVKVAIIEQGVAPGGGSWLGGQLFSAMCIRKPAHKFLDELQVPYEDEGSFVVVRHAALMTSTLLSKVLAAPNIKLFNATAAEDLVVKQDEKQGKYVAGAVTNWTLVSLNHDTQMCMDPNVIESKVMISSCGHDGPMGAAGVKRLMRLGMVEKVPGMGALDMNTAEDSVVDRTREVVPGMVICGMEVAELDGCPRMGPTFGAMYMSGLKAAQVALNSLRRQQEEEAAAEAGQEGKEMVAA</sequence>
<comment type="subcellular location">
    <subcellularLocation>
        <location evidence="6">Plastid</location>
        <location evidence="6">Chloroplast</location>
    </subcellularLocation>
</comment>
<dbReference type="AlphaFoldDB" id="A0A2P6TVZ7"/>
<keyword evidence="2 6" id="KW-0479">Metal-binding</keyword>
<organism evidence="7 8">
    <name type="scientific">Chlorella sorokiniana</name>
    <name type="common">Freshwater green alga</name>
    <dbReference type="NCBI Taxonomy" id="3076"/>
    <lineage>
        <taxon>Eukaryota</taxon>
        <taxon>Viridiplantae</taxon>
        <taxon>Chlorophyta</taxon>
        <taxon>core chlorophytes</taxon>
        <taxon>Trebouxiophyceae</taxon>
        <taxon>Chlorellales</taxon>
        <taxon>Chlorellaceae</taxon>
        <taxon>Chlorella clade</taxon>
        <taxon>Chlorella</taxon>
    </lineage>
</organism>
<comment type="similarity">
    <text evidence="6">Belongs to the THI4 family.</text>
</comment>
<dbReference type="Proteomes" id="UP000239899">
    <property type="component" value="Unassembled WGS sequence"/>
</dbReference>
<evidence type="ECO:0000313" key="7">
    <source>
        <dbReference type="EMBL" id="PRW58232.1"/>
    </source>
</evidence>
<keyword evidence="6" id="KW-0934">Plastid</keyword>
<comment type="PTM">
    <text evidence="6">During the catalytic reaction, a sulfide is transferred from Cys-215 to a reaction intermediate, generating a dehydroalanine residue.</text>
</comment>
<comment type="function">
    <text evidence="6">Involved in biosynthesis of the thiamine precursor thiazole. Catalyzes the conversion of NAD and glycine to adenosine diphosphate 5-(2-hydroxyethyl)-4-methylthiazole-2-carboxylic acid (ADT), an adenylated thiazole intermediate. The reaction includes an iron-dependent sulfide transfer from a conserved cysteine residue of the protein to a thiazole intermediate. The enzyme can only undergo a single turnover, which suggests it is a suicide enzyme. May have additional roles in adaptation to various stress conditions and in DNA damage tolerance.</text>
</comment>
<protein>
    <recommendedName>
        <fullName evidence="6">Thiamine thiazole synthase, chloroplastic</fullName>
    </recommendedName>
    <alternativeName>
        <fullName evidence="6">Thiazole biosynthetic enzyme</fullName>
        <ecNumber evidence="6">2.4.2.60</ecNumber>
    </alternativeName>
</protein>
<dbReference type="Gene3D" id="3.50.50.60">
    <property type="entry name" value="FAD/NAD(P)-binding domain"/>
    <property type="match status" value="1"/>
</dbReference>
<dbReference type="HAMAP" id="MF_03158">
    <property type="entry name" value="THI4"/>
    <property type="match status" value="1"/>
</dbReference>
<dbReference type="STRING" id="3076.A0A2P6TVZ7"/>
<feature type="binding site" evidence="6">
    <location>
        <position position="88"/>
    </location>
    <ligand>
        <name>substrate</name>
    </ligand>
</feature>
<keyword evidence="1 6" id="KW-0808">Transferase</keyword>
<dbReference type="EMBL" id="LHPG02000005">
    <property type="protein sequence ID" value="PRW58232.1"/>
    <property type="molecule type" value="Genomic_DNA"/>
</dbReference>
<gene>
    <name evidence="6" type="primary">THI1</name>
    <name evidence="7" type="ORF">C2E21_2877</name>
</gene>
<evidence type="ECO:0000313" key="8">
    <source>
        <dbReference type="Proteomes" id="UP000239899"/>
    </source>
</evidence>
<evidence type="ECO:0000256" key="2">
    <source>
        <dbReference type="ARBA" id="ARBA00022723"/>
    </source>
</evidence>
<comment type="catalytic activity">
    <reaction evidence="6">
        <text>[ADP-thiazole synthase]-L-cysteine + glycine + NAD(+) = [ADP-thiazole synthase]-dehydroalanine + ADP-5-ethyl-4-methylthiazole-2-carboxylate + nicotinamide + 3 H2O + 2 H(+)</text>
        <dbReference type="Rhea" id="RHEA:55708"/>
        <dbReference type="Rhea" id="RHEA-COMP:14264"/>
        <dbReference type="Rhea" id="RHEA-COMP:14265"/>
        <dbReference type="ChEBI" id="CHEBI:15377"/>
        <dbReference type="ChEBI" id="CHEBI:15378"/>
        <dbReference type="ChEBI" id="CHEBI:17154"/>
        <dbReference type="ChEBI" id="CHEBI:29950"/>
        <dbReference type="ChEBI" id="CHEBI:57305"/>
        <dbReference type="ChEBI" id="CHEBI:57540"/>
        <dbReference type="ChEBI" id="CHEBI:90873"/>
        <dbReference type="ChEBI" id="CHEBI:139151"/>
        <dbReference type="EC" id="2.4.2.60"/>
    </reaction>
</comment>
<feature type="binding site" evidence="6">
    <location>
        <begin position="108"/>
        <end position="109"/>
    </location>
    <ligand>
        <name>substrate</name>
    </ligand>
</feature>
<dbReference type="InterPro" id="IPR002922">
    <property type="entry name" value="Thi4_fam"/>
</dbReference>
<feature type="binding site" evidence="6">
    <location>
        <position position="116"/>
    </location>
    <ligand>
        <name>substrate</name>
    </ligand>
</feature>